<reference evidence="4" key="1">
    <citation type="journal article" date="2013" name="Environ. Microbiol.">
        <title>Microbiota from the distal guts of lean and obese adolescents exhibit partial functional redundancy besides clear differences in community structure.</title>
        <authorList>
            <person name="Ferrer M."/>
            <person name="Ruiz A."/>
            <person name="Lanza F."/>
            <person name="Haange S.B."/>
            <person name="Oberbach A."/>
            <person name="Till H."/>
            <person name="Bargiela R."/>
            <person name="Campoy C."/>
            <person name="Segura M.T."/>
            <person name="Richter M."/>
            <person name="von Bergen M."/>
            <person name="Seifert J."/>
            <person name="Suarez A."/>
        </authorList>
    </citation>
    <scope>NUCLEOTIDE SEQUENCE</scope>
</reference>
<feature type="domain" description="DprA winged helix" evidence="3">
    <location>
        <begin position="305"/>
        <end position="359"/>
    </location>
</feature>
<dbReference type="SUPFAM" id="SSF47781">
    <property type="entry name" value="RuvA domain 2-like"/>
    <property type="match status" value="1"/>
</dbReference>
<dbReference type="GO" id="GO:0009294">
    <property type="term" value="P:DNA-mediated transformation"/>
    <property type="evidence" value="ECO:0007669"/>
    <property type="project" value="InterPro"/>
</dbReference>
<feature type="non-terminal residue" evidence="4">
    <location>
        <position position="370"/>
    </location>
</feature>
<evidence type="ECO:0000313" key="4">
    <source>
        <dbReference type="EMBL" id="EKC81151.1"/>
    </source>
</evidence>
<feature type="domain" description="Smf/DprA SLOG" evidence="2">
    <location>
        <begin position="79"/>
        <end position="291"/>
    </location>
</feature>
<accession>K1VB47</accession>
<dbReference type="AlphaFoldDB" id="K1VB47"/>
<sequence length="370" mass="39521">MKREIPDIALTLTPGIGPKGAVHLLDVFGSAEAVFSASADELIEKARLRPELARAILQKKAFADAEREVKHCRKHGIEIIASTDAQYPALLRETADYPHVLYVLGSPEALGKTTLTMVGTRRMTPYGQQMADRLIGELADRVADTVIVSGLAFGIDTACHRAALAFGMPTVGIIASALPGITPAQHTAVARDMIEHGGAVVSELHSQTRQNGNFYHSRNRLLAGISGGTVVVESPVEGGSMDTARLADGYNRTLMAVPGRATDFASAGANLLIRTQRAQMVCTGEDIVREMMWDQNRPGDLIDRPTAAPAALTRDEEGLLGCFRTDDPISAEELCELSGLGFGELSALLLGLEMAGAVGSFRGTYMKLRL</sequence>
<gene>
    <name evidence="4" type="ORF">LEA_00641</name>
</gene>
<organism evidence="4">
    <name type="scientific">human gut metagenome</name>
    <dbReference type="NCBI Taxonomy" id="408170"/>
    <lineage>
        <taxon>unclassified sequences</taxon>
        <taxon>metagenomes</taxon>
        <taxon>organismal metagenomes</taxon>
    </lineage>
</organism>
<dbReference type="InterPro" id="IPR041614">
    <property type="entry name" value="DprA_WH"/>
</dbReference>
<dbReference type="Pfam" id="PF17782">
    <property type="entry name" value="WHD_DprA"/>
    <property type="match status" value="1"/>
</dbReference>
<protein>
    <submittedName>
        <fullName evidence="4">DNA protecting protein DprA</fullName>
    </submittedName>
</protein>
<comment type="similarity">
    <text evidence="1">Belongs to the DprA/Smf family.</text>
</comment>
<evidence type="ECO:0000259" key="3">
    <source>
        <dbReference type="Pfam" id="PF17782"/>
    </source>
</evidence>
<dbReference type="InterPro" id="IPR003488">
    <property type="entry name" value="DprA"/>
</dbReference>
<evidence type="ECO:0000259" key="2">
    <source>
        <dbReference type="Pfam" id="PF02481"/>
    </source>
</evidence>
<dbReference type="Gene3D" id="1.10.10.10">
    <property type="entry name" value="Winged helix-like DNA-binding domain superfamily/Winged helix DNA-binding domain"/>
    <property type="match status" value="1"/>
</dbReference>
<dbReference type="PANTHER" id="PTHR43022:SF1">
    <property type="entry name" value="PROTEIN SMF"/>
    <property type="match status" value="1"/>
</dbReference>
<dbReference type="Pfam" id="PF02481">
    <property type="entry name" value="DNA_processg_A"/>
    <property type="match status" value="1"/>
</dbReference>
<comment type="caution">
    <text evidence="4">The sequence shown here is derived from an EMBL/GenBank/DDBJ whole genome shotgun (WGS) entry which is preliminary data.</text>
</comment>
<proteinExistence type="inferred from homology"/>
<evidence type="ECO:0000256" key="1">
    <source>
        <dbReference type="ARBA" id="ARBA00006525"/>
    </source>
</evidence>
<dbReference type="InterPro" id="IPR057666">
    <property type="entry name" value="DrpA_SLOG"/>
</dbReference>
<dbReference type="SUPFAM" id="SSF102405">
    <property type="entry name" value="MCP/YpsA-like"/>
    <property type="match status" value="1"/>
</dbReference>
<dbReference type="PANTHER" id="PTHR43022">
    <property type="entry name" value="PROTEIN SMF"/>
    <property type="match status" value="1"/>
</dbReference>
<dbReference type="Gene3D" id="3.40.50.450">
    <property type="match status" value="1"/>
</dbReference>
<dbReference type="InterPro" id="IPR010994">
    <property type="entry name" value="RuvA_2-like"/>
</dbReference>
<dbReference type="EMBL" id="AJWY01000457">
    <property type="protein sequence ID" value="EKC81151.1"/>
    <property type="molecule type" value="Genomic_DNA"/>
</dbReference>
<name>K1VB47_9ZZZZ</name>
<dbReference type="InterPro" id="IPR036388">
    <property type="entry name" value="WH-like_DNA-bd_sf"/>
</dbReference>